<dbReference type="GO" id="GO:0019202">
    <property type="term" value="F:amino acid kinase activity"/>
    <property type="evidence" value="ECO:0007669"/>
    <property type="project" value="TreeGrafter"/>
</dbReference>
<dbReference type="PANTHER" id="PTHR21064">
    <property type="entry name" value="AMINOGLYCOSIDE PHOSPHOTRANSFERASE DOMAIN-CONTAINING PROTEIN-RELATED"/>
    <property type="match status" value="1"/>
</dbReference>
<evidence type="ECO:0000259" key="2">
    <source>
        <dbReference type="Pfam" id="PF01636"/>
    </source>
</evidence>
<proteinExistence type="inferred from homology"/>
<gene>
    <name evidence="3" type="ORF">RALSY_mp10269</name>
</gene>
<dbReference type="PANTHER" id="PTHR21064:SF6">
    <property type="entry name" value="AMINOGLYCOSIDE PHOSPHOTRANSFERASE DOMAIN-CONTAINING PROTEIN"/>
    <property type="match status" value="1"/>
</dbReference>
<dbReference type="AlphaFoldDB" id="G3A907"/>
<dbReference type="SUPFAM" id="SSF56112">
    <property type="entry name" value="Protein kinase-like (PK-like)"/>
    <property type="match status" value="1"/>
</dbReference>
<protein>
    <submittedName>
        <fullName evidence="3">Putative aminoglycoside phosphotransferase</fullName>
    </submittedName>
</protein>
<dbReference type="Gene3D" id="3.90.1200.10">
    <property type="match status" value="1"/>
</dbReference>
<evidence type="ECO:0000256" key="1">
    <source>
        <dbReference type="ARBA" id="ARBA00038240"/>
    </source>
</evidence>
<keyword evidence="3" id="KW-0808">Transferase</keyword>
<dbReference type="Pfam" id="PF01636">
    <property type="entry name" value="APH"/>
    <property type="match status" value="1"/>
</dbReference>
<dbReference type="EMBL" id="FR854090">
    <property type="protein sequence ID" value="CCA87748.1"/>
    <property type="molecule type" value="Genomic_DNA"/>
</dbReference>
<feature type="domain" description="Aminoglycoside phosphotransferase" evidence="2">
    <location>
        <begin position="51"/>
        <end position="284"/>
    </location>
</feature>
<dbReference type="InterPro" id="IPR050249">
    <property type="entry name" value="Pseudomonas-type_ThrB"/>
</dbReference>
<reference evidence="3" key="2">
    <citation type="submission" date="2011-04" db="EMBL/GenBank/DDBJ databases">
        <authorList>
            <person name="Genoscope - CEA"/>
        </authorList>
    </citation>
    <scope>NUCLEOTIDE SEQUENCE</scope>
    <source>
        <strain evidence="3">R24</strain>
    </source>
</reference>
<organism evidence="3">
    <name type="scientific">Ralstonia syzygii R24</name>
    <dbReference type="NCBI Taxonomy" id="907261"/>
    <lineage>
        <taxon>Bacteria</taxon>
        <taxon>Pseudomonadati</taxon>
        <taxon>Pseudomonadota</taxon>
        <taxon>Betaproteobacteria</taxon>
        <taxon>Burkholderiales</taxon>
        <taxon>Burkholderiaceae</taxon>
        <taxon>Ralstonia</taxon>
        <taxon>Ralstonia solanacearum species complex</taxon>
    </lineage>
</organism>
<accession>G3A907</accession>
<evidence type="ECO:0000313" key="3">
    <source>
        <dbReference type="EMBL" id="CCA87748.1"/>
    </source>
</evidence>
<sequence length="359" mass="40030">MSAENAEELLLSNEGGLAAPYVNIDEAEAIALVRKHFGLEGTVLRFATEKDDTFRFDAVDGRQFVLKVANPSEAELEIAFQVELLRHVARTAPTLPVPRVFANLQGRELFLADTLAGVPRFVRLMSYLPGTPLARTTSEPHEREHIGALLAQLRHATADFSHPADDRVLAWDVKHLSSLRHLLAEVPDLRQRAALTEAMDRFACIEGRLAACRTQVVHNDFNTSNIVVDHKHPDFVTGIIDFGDAVRTAIAVDVSTALMNQMPRETPADLSIDIFGAARDVVRGYLRHADLTQEELELIPHLAMARVVTRALLTTWRAQLFPENRDYILRNTGPGWAHLDWFLHRTQDEISGLLLAPAL</sequence>
<dbReference type="RefSeq" id="WP_197333296.1">
    <property type="nucleotide sequence ID" value="NZ_CP115945.1"/>
</dbReference>
<reference evidence="3" key="1">
    <citation type="journal article" date="2011" name="PLoS ONE">
        <title>Ralstonia syzygii, the Blood Disease Bacterium and some Asian R. solanacearum strains form a single genomic species despite divergent lifestyles.</title>
        <authorList>
            <person name="Remenant B."/>
            <person name="de Cambiaire J.C."/>
            <person name="Cellier G."/>
            <person name="Jacobs J.M."/>
            <person name="Mangenot S."/>
            <person name="Barbe V."/>
            <person name="Lajus A."/>
            <person name="Vallenet D."/>
            <person name="Medigue C."/>
            <person name="Fegan M."/>
            <person name="Allen C."/>
            <person name="Prior P."/>
        </authorList>
    </citation>
    <scope>NUCLEOTIDE SEQUENCE</scope>
    <source>
        <strain evidence="3">R24</strain>
    </source>
</reference>
<dbReference type="InterPro" id="IPR002575">
    <property type="entry name" value="Aminoglycoside_PTrfase"/>
</dbReference>
<dbReference type="InterPro" id="IPR011009">
    <property type="entry name" value="Kinase-like_dom_sf"/>
</dbReference>
<name>G3A907_9RALS</name>
<comment type="similarity">
    <text evidence="1">Belongs to the pseudomonas-type ThrB family.</text>
</comment>